<evidence type="ECO:0000256" key="6">
    <source>
        <dbReference type="SAM" id="MobiDB-lite"/>
    </source>
</evidence>
<dbReference type="GO" id="GO:0000978">
    <property type="term" value="F:RNA polymerase II cis-regulatory region sequence-specific DNA binding"/>
    <property type="evidence" value="ECO:0007669"/>
    <property type="project" value="TreeGrafter"/>
</dbReference>
<keyword evidence="4" id="KW-0804">Transcription</keyword>
<organism evidence="8 9">
    <name type="scientific">Trifolium subterraneum</name>
    <name type="common">Subterranean clover</name>
    <dbReference type="NCBI Taxonomy" id="3900"/>
    <lineage>
        <taxon>Eukaryota</taxon>
        <taxon>Viridiplantae</taxon>
        <taxon>Streptophyta</taxon>
        <taxon>Embryophyta</taxon>
        <taxon>Tracheophyta</taxon>
        <taxon>Spermatophyta</taxon>
        <taxon>Magnoliopsida</taxon>
        <taxon>eudicotyledons</taxon>
        <taxon>Gunneridae</taxon>
        <taxon>Pentapetalae</taxon>
        <taxon>rosids</taxon>
        <taxon>fabids</taxon>
        <taxon>Fabales</taxon>
        <taxon>Fabaceae</taxon>
        <taxon>Papilionoideae</taxon>
        <taxon>50 kb inversion clade</taxon>
        <taxon>NPAAA clade</taxon>
        <taxon>Hologalegina</taxon>
        <taxon>IRL clade</taxon>
        <taxon>Trifolieae</taxon>
        <taxon>Trifolium</taxon>
    </lineage>
</organism>
<proteinExistence type="predicted"/>
<keyword evidence="2" id="KW-0805">Transcription regulation</keyword>
<dbReference type="InterPro" id="IPR011598">
    <property type="entry name" value="bHLH_dom"/>
</dbReference>
<evidence type="ECO:0000313" key="9">
    <source>
        <dbReference type="Proteomes" id="UP000242715"/>
    </source>
</evidence>
<protein>
    <recommendedName>
        <fullName evidence="7">BHLH domain-containing protein</fullName>
    </recommendedName>
</protein>
<dbReference type="GO" id="GO:0005634">
    <property type="term" value="C:nucleus"/>
    <property type="evidence" value="ECO:0007669"/>
    <property type="project" value="UniProtKB-SubCell"/>
</dbReference>
<keyword evidence="5" id="KW-0539">Nucleus</keyword>
<keyword evidence="3" id="KW-0238">DNA-binding</keyword>
<dbReference type="FunFam" id="4.10.280.10:FF:000022">
    <property type="entry name" value="Basic helix-loop-helix transcription factor"/>
    <property type="match status" value="1"/>
</dbReference>
<comment type="subcellular location">
    <subcellularLocation>
        <location evidence="1">Nucleus</location>
    </subcellularLocation>
</comment>
<dbReference type="InterPro" id="IPR045843">
    <property type="entry name" value="IND-like"/>
</dbReference>
<dbReference type="AlphaFoldDB" id="A0A2Z6N6W7"/>
<dbReference type="EMBL" id="DF973351">
    <property type="protein sequence ID" value="GAU27329.1"/>
    <property type="molecule type" value="Genomic_DNA"/>
</dbReference>
<evidence type="ECO:0000256" key="5">
    <source>
        <dbReference type="ARBA" id="ARBA00023242"/>
    </source>
</evidence>
<feature type="region of interest" description="Disordered" evidence="6">
    <location>
        <begin position="193"/>
        <end position="289"/>
    </location>
</feature>
<dbReference type="PROSITE" id="PS50888">
    <property type="entry name" value="BHLH"/>
    <property type="match status" value="1"/>
</dbReference>
<dbReference type="Proteomes" id="UP000242715">
    <property type="component" value="Unassembled WGS sequence"/>
</dbReference>
<reference evidence="9" key="1">
    <citation type="journal article" date="2017" name="Front. Plant Sci.">
        <title>Climate Clever Clovers: New Paradigm to Reduce the Environmental Footprint of Ruminants by Breeding Low Methanogenic Forages Utilizing Haplotype Variation.</title>
        <authorList>
            <person name="Kaur P."/>
            <person name="Appels R."/>
            <person name="Bayer P.E."/>
            <person name="Keeble-Gagnere G."/>
            <person name="Wang J."/>
            <person name="Hirakawa H."/>
            <person name="Shirasawa K."/>
            <person name="Vercoe P."/>
            <person name="Stefanova K."/>
            <person name="Durmic Z."/>
            <person name="Nichols P."/>
            <person name="Revell C."/>
            <person name="Isobe S.N."/>
            <person name="Edwards D."/>
            <person name="Erskine W."/>
        </authorList>
    </citation>
    <scope>NUCLEOTIDE SEQUENCE [LARGE SCALE GENOMIC DNA]</scope>
    <source>
        <strain evidence="9">cv. Daliak</strain>
    </source>
</reference>
<dbReference type="Gene3D" id="4.10.280.10">
    <property type="entry name" value="Helix-loop-helix DNA-binding domain"/>
    <property type="match status" value="1"/>
</dbReference>
<dbReference type="InterPro" id="IPR036638">
    <property type="entry name" value="HLH_DNA-bd_sf"/>
</dbReference>
<dbReference type="GO" id="GO:0046983">
    <property type="term" value="F:protein dimerization activity"/>
    <property type="evidence" value="ECO:0007669"/>
    <property type="project" value="InterPro"/>
</dbReference>
<dbReference type="CDD" id="cd11454">
    <property type="entry name" value="bHLH_AtIND_like"/>
    <property type="match status" value="1"/>
</dbReference>
<evidence type="ECO:0000256" key="1">
    <source>
        <dbReference type="ARBA" id="ARBA00004123"/>
    </source>
</evidence>
<dbReference type="SMART" id="SM00353">
    <property type="entry name" value="HLH"/>
    <property type="match status" value="1"/>
</dbReference>
<evidence type="ECO:0000259" key="7">
    <source>
        <dbReference type="PROSITE" id="PS50888"/>
    </source>
</evidence>
<sequence>MEPIVGASFPDGEWDFFRKMFASEDHEYYSQQFLDQNSLLLGEDDGLHNVTQSTFNSSENECMFYSFDHISNSNYISQSQENSYNSNSSASDDTNQYFSYPNQVLLDNNVNTCISMDLCMDEKNFASFVTPFNEIVMEENVKLNEDAIGSDHILEKNDYTTQIMEHVDFPNNNELQMQLKRKLDVIEVEEKINKKSENPKKKSRVSKDGQGCMKNARSKKNLQKVASNEEIAEEIDNGGSNGNSSSSNISEDDNGSQENSGGTTLNSNGKTRASRGSATDPQSLYARKRRERINERLRILQNLVPNGTKVDISTMLEEAVNYVKFLQVQIKLLSSDDMWMYAPLAYNGLDIGLNLNNSLPL</sequence>
<keyword evidence="9" id="KW-1185">Reference proteome</keyword>
<dbReference type="GO" id="GO:0048766">
    <property type="term" value="P:root hair initiation"/>
    <property type="evidence" value="ECO:0007669"/>
    <property type="project" value="UniProtKB-ARBA"/>
</dbReference>
<evidence type="ECO:0000313" key="8">
    <source>
        <dbReference type="EMBL" id="GAU27329.1"/>
    </source>
</evidence>
<feature type="compositionally biased region" description="Polar residues" evidence="6">
    <location>
        <begin position="257"/>
        <end position="282"/>
    </location>
</feature>
<dbReference type="PANTHER" id="PTHR16223">
    <property type="entry name" value="TRANSCRIPTION FACTOR BHLH83-RELATED"/>
    <property type="match status" value="1"/>
</dbReference>
<dbReference type="Pfam" id="PF00010">
    <property type="entry name" value="HLH"/>
    <property type="match status" value="1"/>
</dbReference>
<dbReference type="OrthoDB" id="651283at2759"/>
<evidence type="ECO:0000256" key="4">
    <source>
        <dbReference type="ARBA" id="ARBA00023163"/>
    </source>
</evidence>
<dbReference type="GO" id="GO:0000981">
    <property type="term" value="F:DNA-binding transcription factor activity, RNA polymerase II-specific"/>
    <property type="evidence" value="ECO:0007669"/>
    <property type="project" value="TreeGrafter"/>
</dbReference>
<evidence type="ECO:0000256" key="2">
    <source>
        <dbReference type="ARBA" id="ARBA00023015"/>
    </source>
</evidence>
<dbReference type="PANTHER" id="PTHR16223:SF338">
    <property type="entry name" value="TRANSCRIPTION FACTOR RSL2"/>
    <property type="match status" value="1"/>
</dbReference>
<evidence type="ECO:0000256" key="3">
    <source>
        <dbReference type="ARBA" id="ARBA00023125"/>
    </source>
</evidence>
<gene>
    <name evidence="8" type="ORF">TSUD_05550</name>
</gene>
<feature type="domain" description="BHLH" evidence="7">
    <location>
        <begin position="277"/>
        <end position="326"/>
    </location>
</feature>
<name>A0A2Z6N6W7_TRISU</name>
<accession>A0A2Z6N6W7</accession>
<dbReference type="SUPFAM" id="SSF47459">
    <property type="entry name" value="HLH, helix-loop-helix DNA-binding domain"/>
    <property type="match status" value="1"/>
</dbReference>